<name>A0ABP6RJJ4_9PSEU</name>
<dbReference type="PANTHER" id="PTHR42934">
    <property type="entry name" value="GLYCOLATE OXIDASE SUBUNIT GLCD"/>
    <property type="match status" value="1"/>
</dbReference>
<dbReference type="Gene3D" id="3.30.465.10">
    <property type="match status" value="1"/>
</dbReference>
<accession>A0ABP6RJJ4</accession>
<dbReference type="SUPFAM" id="SSF56176">
    <property type="entry name" value="FAD-binding/transporter-associated domain-like"/>
    <property type="match status" value="1"/>
</dbReference>
<dbReference type="Gene3D" id="1.10.45.10">
    <property type="entry name" value="Vanillyl-alcohol Oxidase, Chain A, domain 4"/>
    <property type="match status" value="1"/>
</dbReference>
<feature type="domain" description="FAD-binding PCMH-type" evidence="5">
    <location>
        <begin position="46"/>
        <end position="224"/>
    </location>
</feature>
<dbReference type="PANTHER" id="PTHR42934:SF1">
    <property type="entry name" value="GLYCOLATE OXIDASE SUBUNIT GLCD"/>
    <property type="match status" value="1"/>
</dbReference>
<dbReference type="PROSITE" id="PS51387">
    <property type="entry name" value="FAD_PCMH"/>
    <property type="match status" value="1"/>
</dbReference>
<dbReference type="InterPro" id="IPR051914">
    <property type="entry name" value="FAD-linked_OxidoTrans_Type4"/>
</dbReference>
<evidence type="ECO:0000256" key="4">
    <source>
        <dbReference type="ARBA" id="ARBA00023002"/>
    </source>
</evidence>
<dbReference type="InterPro" id="IPR016171">
    <property type="entry name" value="Vanillyl_alc_oxidase_C-sub2"/>
</dbReference>
<dbReference type="Gene3D" id="3.30.70.2740">
    <property type="match status" value="1"/>
</dbReference>
<dbReference type="EMBL" id="BAAAYK010000038">
    <property type="protein sequence ID" value="GAA3355132.1"/>
    <property type="molecule type" value="Genomic_DNA"/>
</dbReference>
<reference evidence="7" key="1">
    <citation type="journal article" date="2019" name="Int. J. Syst. Evol. Microbiol.">
        <title>The Global Catalogue of Microorganisms (GCM) 10K type strain sequencing project: providing services to taxonomists for standard genome sequencing and annotation.</title>
        <authorList>
            <consortium name="The Broad Institute Genomics Platform"/>
            <consortium name="The Broad Institute Genome Sequencing Center for Infectious Disease"/>
            <person name="Wu L."/>
            <person name="Ma J."/>
        </authorList>
    </citation>
    <scope>NUCLEOTIDE SEQUENCE [LARGE SCALE GENOMIC DNA]</scope>
    <source>
        <strain evidence="7">JCM 9687</strain>
    </source>
</reference>
<evidence type="ECO:0000256" key="2">
    <source>
        <dbReference type="ARBA" id="ARBA00022630"/>
    </source>
</evidence>
<dbReference type="InterPro" id="IPR006094">
    <property type="entry name" value="Oxid_FAD_bind_N"/>
</dbReference>
<dbReference type="Proteomes" id="UP001500483">
    <property type="component" value="Unassembled WGS sequence"/>
</dbReference>
<evidence type="ECO:0000259" key="5">
    <source>
        <dbReference type="PROSITE" id="PS51387"/>
    </source>
</evidence>
<dbReference type="InterPro" id="IPR036318">
    <property type="entry name" value="FAD-bd_PCMH-like_sf"/>
</dbReference>
<keyword evidence="2" id="KW-0285">Flavoprotein</keyword>
<keyword evidence="4" id="KW-0560">Oxidoreductase</keyword>
<evidence type="ECO:0000256" key="1">
    <source>
        <dbReference type="ARBA" id="ARBA00001974"/>
    </source>
</evidence>
<keyword evidence="7" id="KW-1185">Reference proteome</keyword>
<proteinExistence type="predicted"/>
<comment type="cofactor">
    <cofactor evidence="1">
        <name>FAD</name>
        <dbReference type="ChEBI" id="CHEBI:57692"/>
    </cofactor>
</comment>
<evidence type="ECO:0000313" key="7">
    <source>
        <dbReference type="Proteomes" id="UP001500483"/>
    </source>
</evidence>
<comment type="caution">
    <text evidence="6">The sequence shown here is derived from an EMBL/GenBank/DDBJ whole genome shotgun (WGS) entry which is preliminary data.</text>
</comment>
<dbReference type="InterPro" id="IPR004113">
    <property type="entry name" value="FAD-bd_oxidored_4_C"/>
</dbReference>
<keyword evidence="3" id="KW-0274">FAD</keyword>
<dbReference type="Pfam" id="PF01565">
    <property type="entry name" value="FAD_binding_4"/>
    <property type="match status" value="1"/>
</dbReference>
<dbReference type="InterPro" id="IPR016164">
    <property type="entry name" value="FAD-linked_Oxase-like_C"/>
</dbReference>
<evidence type="ECO:0000313" key="6">
    <source>
        <dbReference type="EMBL" id="GAA3355132.1"/>
    </source>
</evidence>
<dbReference type="Pfam" id="PF02913">
    <property type="entry name" value="FAD-oxidase_C"/>
    <property type="match status" value="1"/>
</dbReference>
<dbReference type="SUPFAM" id="SSF55103">
    <property type="entry name" value="FAD-linked oxidases, C-terminal domain"/>
    <property type="match status" value="1"/>
</dbReference>
<dbReference type="InterPro" id="IPR016169">
    <property type="entry name" value="FAD-bd_PCMH_sub2"/>
</dbReference>
<dbReference type="InterPro" id="IPR016166">
    <property type="entry name" value="FAD-bd_PCMH"/>
</dbReference>
<sequence length="494" mass="51904">MSTTSATTAPDLDRLVRHLRTALPERAVITDPQRLRTYECDGLASHRVVPAVVVLPETTEQVQHVVTACAEQDVPFVARGSGTGLSGGALPHSDGVLIVTAKMRRILDVDIANERAVVEPGVINLDVTRAAAPHGYYFAPDPSSQQVCSVGGNVAENSGGAHCLKYGFTTHHVLGLQVVLPNGELVELGGTAREAPGYDLLGAFIGSEGTLGVVTRITVRLLRAPEAVQTLLAGFRTTDDAGAAVSAIISAGVTPAAIEMMDALAIEAAEQAVHCGYPDGAGAVLVVELDGPTAEVEHTFAEVKRHCDRHGAFEIRVAADDQERATIWKGRKSAFAAVGRISPDYIVQDGVIPRTALPEVLGRIARLSADSGVRVANVFHAGDGNLHPLVLFDDAEDGAAERAEAVSGAILDLCIEHGGSITGEHGVGADKVKYMGRMFTDDDLDTMQLLRCAFDPAGICNPGKVFPTPRLCGEVPGPRRGVHPLTEAGLADQF</sequence>
<dbReference type="RefSeq" id="WP_258347458.1">
    <property type="nucleotide sequence ID" value="NZ_BAAAYK010000038.1"/>
</dbReference>
<protein>
    <submittedName>
        <fullName evidence="6">FAD-linked oxidase C-terminal domain-containing protein</fullName>
    </submittedName>
</protein>
<evidence type="ECO:0000256" key="3">
    <source>
        <dbReference type="ARBA" id="ARBA00022827"/>
    </source>
</evidence>
<gene>
    <name evidence="6" type="ORF">GCM10020366_14000</name>
</gene>
<organism evidence="6 7">
    <name type="scientific">Saccharopolyspora gregorii</name>
    <dbReference type="NCBI Taxonomy" id="33914"/>
    <lineage>
        <taxon>Bacteria</taxon>
        <taxon>Bacillati</taxon>
        <taxon>Actinomycetota</taxon>
        <taxon>Actinomycetes</taxon>
        <taxon>Pseudonocardiales</taxon>
        <taxon>Pseudonocardiaceae</taxon>
        <taxon>Saccharopolyspora</taxon>
    </lineage>
</organism>